<reference evidence="8 9" key="1">
    <citation type="submission" date="2019-03" db="EMBL/GenBank/DDBJ databases">
        <title>Sapientia aquatica gen. nov., sp. nov., isolated from a crater lake.</title>
        <authorList>
            <person name="Felfoldi T."/>
            <person name="Szabo A."/>
            <person name="Toth E."/>
            <person name="Schumann P."/>
            <person name="Keki Z."/>
            <person name="Marialigeti K."/>
            <person name="Mathe I."/>
        </authorList>
    </citation>
    <scope>NUCLEOTIDE SEQUENCE [LARGE SCALE GENOMIC DNA]</scope>
    <source>
        <strain evidence="8 9">SA-152</strain>
    </source>
</reference>
<dbReference type="EMBL" id="SMYL01000009">
    <property type="protein sequence ID" value="TDK63585.1"/>
    <property type="molecule type" value="Genomic_DNA"/>
</dbReference>
<dbReference type="GO" id="GO:0046872">
    <property type="term" value="F:metal ion binding"/>
    <property type="evidence" value="ECO:0007669"/>
    <property type="project" value="UniProtKB-KW"/>
</dbReference>
<comment type="caution">
    <text evidence="8">The sequence shown here is derived from an EMBL/GenBank/DDBJ whole genome shotgun (WGS) entry which is preliminary data.</text>
</comment>
<dbReference type="NCBIfam" id="NF007980">
    <property type="entry name" value="PRK10707.1"/>
    <property type="match status" value="1"/>
</dbReference>
<keyword evidence="6" id="KW-0464">Manganese</keyword>
<dbReference type="SUPFAM" id="SSF55811">
    <property type="entry name" value="Nudix"/>
    <property type="match status" value="1"/>
</dbReference>
<keyword evidence="4" id="KW-0378">Hydrolase</keyword>
<evidence type="ECO:0000256" key="6">
    <source>
        <dbReference type="ARBA" id="ARBA00023211"/>
    </source>
</evidence>
<dbReference type="GO" id="GO:0010945">
    <property type="term" value="F:coenzyme A diphosphatase activity"/>
    <property type="evidence" value="ECO:0007669"/>
    <property type="project" value="InterPro"/>
</dbReference>
<dbReference type="PROSITE" id="PS51462">
    <property type="entry name" value="NUDIX"/>
    <property type="match status" value="1"/>
</dbReference>
<sequence length="305" mass="34163">MCVALSCTTCVNVQANLHVLKKNCQHVKFKQKQNLLSNFHKLHANVLVRKEGADWCPFFLYSTKHTKQQALTSINKHQRGHAVTTAIFDPIAVPIDSISDDGNVETERLEIDWIRSRFAHPPQWRPEITDESSLMLDAPGFVDAAVLITLVQREAGLHVLFTRRTAHLKHHAGQISFPGGRTEKSDLDVIQAALREAREEIGLDSATVDVLGTLPDYYTGTGYRVTPVVAALVSSPSLQSEINEVAEIFEVPLAFLMDGSNHQLRSAIFPKQGARRSFYSIPYNDYFIWGATAGMLRNLFHFLRA</sequence>
<evidence type="ECO:0000313" key="8">
    <source>
        <dbReference type="EMBL" id="TDK63585.1"/>
    </source>
</evidence>
<dbReference type="PANTHER" id="PTHR12992">
    <property type="entry name" value="NUDIX HYDROLASE"/>
    <property type="match status" value="1"/>
</dbReference>
<dbReference type="CDD" id="cd03426">
    <property type="entry name" value="NUDIX_CoAse_Nudt7"/>
    <property type="match status" value="1"/>
</dbReference>
<keyword evidence="9" id="KW-1185">Reference proteome</keyword>
<keyword evidence="5" id="KW-0460">Magnesium</keyword>
<dbReference type="Gene3D" id="3.90.79.10">
    <property type="entry name" value="Nucleoside Triphosphate Pyrophosphohydrolase"/>
    <property type="match status" value="1"/>
</dbReference>
<evidence type="ECO:0000256" key="5">
    <source>
        <dbReference type="ARBA" id="ARBA00022842"/>
    </source>
</evidence>
<dbReference type="Pfam" id="PF00293">
    <property type="entry name" value="NUDIX"/>
    <property type="match status" value="1"/>
</dbReference>
<dbReference type="InterPro" id="IPR045121">
    <property type="entry name" value="CoAse"/>
</dbReference>
<dbReference type="AlphaFoldDB" id="A0A4R5VWM7"/>
<evidence type="ECO:0000256" key="2">
    <source>
        <dbReference type="ARBA" id="ARBA00001946"/>
    </source>
</evidence>
<dbReference type="PANTHER" id="PTHR12992:SF11">
    <property type="entry name" value="MITOCHONDRIAL COENZYME A DIPHOSPHATASE NUDT8"/>
    <property type="match status" value="1"/>
</dbReference>
<dbReference type="Proteomes" id="UP000294829">
    <property type="component" value="Unassembled WGS sequence"/>
</dbReference>
<evidence type="ECO:0000259" key="7">
    <source>
        <dbReference type="PROSITE" id="PS51462"/>
    </source>
</evidence>
<protein>
    <submittedName>
        <fullName evidence="8">CoA pyrophosphatase</fullName>
    </submittedName>
</protein>
<name>A0A4R5VWM7_9BURK</name>
<evidence type="ECO:0000313" key="9">
    <source>
        <dbReference type="Proteomes" id="UP000294829"/>
    </source>
</evidence>
<evidence type="ECO:0000256" key="3">
    <source>
        <dbReference type="ARBA" id="ARBA00022723"/>
    </source>
</evidence>
<organism evidence="8 9">
    <name type="scientific">Sapientia aquatica</name>
    <dbReference type="NCBI Taxonomy" id="1549640"/>
    <lineage>
        <taxon>Bacteria</taxon>
        <taxon>Pseudomonadati</taxon>
        <taxon>Pseudomonadota</taxon>
        <taxon>Betaproteobacteria</taxon>
        <taxon>Burkholderiales</taxon>
        <taxon>Oxalobacteraceae</taxon>
        <taxon>Sapientia</taxon>
    </lineage>
</organism>
<proteinExistence type="predicted"/>
<comment type="cofactor">
    <cofactor evidence="1">
        <name>Mn(2+)</name>
        <dbReference type="ChEBI" id="CHEBI:29035"/>
    </cofactor>
</comment>
<feature type="domain" description="Nudix hydrolase" evidence="7">
    <location>
        <begin position="141"/>
        <end position="274"/>
    </location>
</feature>
<dbReference type="InterPro" id="IPR000086">
    <property type="entry name" value="NUDIX_hydrolase_dom"/>
</dbReference>
<accession>A0A4R5VWM7</accession>
<gene>
    <name evidence="8" type="ORF">E2I14_15400</name>
</gene>
<evidence type="ECO:0000256" key="4">
    <source>
        <dbReference type="ARBA" id="ARBA00022801"/>
    </source>
</evidence>
<keyword evidence="3" id="KW-0479">Metal-binding</keyword>
<evidence type="ECO:0000256" key="1">
    <source>
        <dbReference type="ARBA" id="ARBA00001936"/>
    </source>
</evidence>
<dbReference type="OrthoDB" id="9802805at2"/>
<dbReference type="InterPro" id="IPR015797">
    <property type="entry name" value="NUDIX_hydrolase-like_dom_sf"/>
</dbReference>
<comment type="cofactor">
    <cofactor evidence="2">
        <name>Mg(2+)</name>
        <dbReference type="ChEBI" id="CHEBI:18420"/>
    </cofactor>
</comment>